<evidence type="ECO:0000313" key="2">
    <source>
        <dbReference type="EMBL" id="CAB1436503.1"/>
    </source>
</evidence>
<reference evidence="2" key="1">
    <citation type="submission" date="2020-03" db="EMBL/GenBank/DDBJ databases">
        <authorList>
            <person name="Weist P."/>
        </authorList>
    </citation>
    <scope>NUCLEOTIDE SEQUENCE</scope>
</reference>
<evidence type="ECO:0000313" key="3">
    <source>
        <dbReference type="Proteomes" id="UP001153269"/>
    </source>
</evidence>
<dbReference type="AlphaFoldDB" id="A0A9N7UTS8"/>
<name>A0A9N7UTS8_PLEPL</name>
<feature type="region of interest" description="Disordered" evidence="1">
    <location>
        <begin position="1"/>
        <end position="51"/>
    </location>
</feature>
<dbReference type="Proteomes" id="UP001153269">
    <property type="component" value="Unassembled WGS sequence"/>
</dbReference>
<proteinExistence type="predicted"/>
<evidence type="ECO:0000256" key="1">
    <source>
        <dbReference type="SAM" id="MobiDB-lite"/>
    </source>
</evidence>
<organism evidence="2 3">
    <name type="scientific">Pleuronectes platessa</name>
    <name type="common">European plaice</name>
    <dbReference type="NCBI Taxonomy" id="8262"/>
    <lineage>
        <taxon>Eukaryota</taxon>
        <taxon>Metazoa</taxon>
        <taxon>Chordata</taxon>
        <taxon>Craniata</taxon>
        <taxon>Vertebrata</taxon>
        <taxon>Euteleostomi</taxon>
        <taxon>Actinopterygii</taxon>
        <taxon>Neopterygii</taxon>
        <taxon>Teleostei</taxon>
        <taxon>Neoteleostei</taxon>
        <taxon>Acanthomorphata</taxon>
        <taxon>Carangaria</taxon>
        <taxon>Pleuronectiformes</taxon>
        <taxon>Pleuronectoidei</taxon>
        <taxon>Pleuronectidae</taxon>
        <taxon>Pleuronectes</taxon>
    </lineage>
</organism>
<protein>
    <submittedName>
        <fullName evidence="2">Uncharacterized protein</fullName>
    </submittedName>
</protein>
<sequence>MPESRSLSELTRQIAPPTKNGHAPPPTESRKSYQSVNPFRVRAGPPGASPKRQFWRFEDGAGLQVCQYKSSCITNEALAPYFIQELVKELKNSPYTLVTEGSNDTGVQKMNPLTVRVFMGSKVVHQF</sequence>
<feature type="compositionally biased region" description="Polar residues" evidence="1">
    <location>
        <begin position="1"/>
        <end position="11"/>
    </location>
</feature>
<comment type="caution">
    <text evidence="2">The sequence shown here is derived from an EMBL/GenBank/DDBJ whole genome shotgun (WGS) entry which is preliminary data.</text>
</comment>
<gene>
    <name evidence="2" type="ORF">PLEPLA_LOCUS24536</name>
</gene>
<dbReference type="EMBL" id="CADEAL010001898">
    <property type="protein sequence ID" value="CAB1436503.1"/>
    <property type="molecule type" value="Genomic_DNA"/>
</dbReference>
<keyword evidence="3" id="KW-1185">Reference proteome</keyword>
<accession>A0A9N7UTS8</accession>